<keyword evidence="4" id="KW-1185">Reference proteome</keyword>
<evidence type="ECO:0000313" key="3">
    <source>
        <dbReference type="EMBL" id="GLR72892.1"/>
    </source>
</evidence>
<reference evidence="3" key="2">
    <citation type="submission" date="2023-01" db="EMBL/GenBank/DDBJ databases">
        <title>Draft genome sequence of Agaribacter marinus strain NBRC 110023.</title>
        <authorList>
            <person name="Sun Q."/>
            <person name="Mori K."/>
        </authorList>
    </citation>
    <scope>NUCLEOTIDE SEQUENCE</scope>
    <source>
        <strain evidence="3">NBRC 110023</strain>
    </source>
</reference>
<keyword evidence="1" id="KW-1133">Transmembrane helix</keyword>
<feature type="chain" id="PRO_5041238551" description="PEP-CTERM sorting domain-containing protein" evidence="2">
    <location>
        <begin position="23"/>
        <end position="204"/>
    </location>
</feature>
<gene>
    <name evidence="3" type="ORF">GCM10007852_38000</name>
</gene>
<evidence type="ECO:0000313" key="4">
    <source>
        <dbReference type="Proteomes" id="UP001156601"/>
    </source>
</evidence>
<keyword evidence="1" id="KW-0812">Transmembrane</keyword>
<feature type="transmembrane region" description="Helical" evidence="1">
    <location>
        <begin position="181"/>
        <end position="199"/>
    </location>
</feature>
<dbReference type="Proteomes" id="UP001156601">
    <property type="component" value="Unassembled WGS sequence"/>
</dbReference>
<sequence>MKNILTKMMLIMLLVSSYNASASFITTGDISSSSISLPIGWTHLNFEALFDGHTAQKGPKTNRFVGLRGSGAALNSTNTIDFSIDLSNAVTINSIALFNDWGSILNQQITDLSVDFLSGGSVVSSFLFTSLNQNTFAKIELASALSIANVDSIEFAISGVQATNIEITEIQIGASTNPVSASVPALGSLLALFIGFVLVRRNRV</sequence>
<protein>
    <recommendedName>
        <fullName evidence="5">PEP-CTERM sorting domain-containing protein</fullName>
    </recommendedName>
</protein>
<proteinExistence type="predicted"/>
<comment type="caution">
    <text evidence="3">The sequence shown here is derived from an EMBL/GenBank/DDBJ whole genome shotgun (WGS) entry which is preliminary data.</text>
</comment>
<name>A0AA37T0X9_9ALTE</name>
<evidence type="ECO:0008006" key="5">
    <source>
        <dbReference type="Google" id="ProtNLM"/>
    </source>
</evidence>
<feature type="signal peptide" evidence="2">
    <location>
        <begin position="1"/>
        <end position="22"/>
    </location>
</feature>
<dbReference type="EMBL" id="BSOT01000019">
    <property type="protein sequence ID" value="GLR72892.1"/>
    <property type="molecule type" value="Genomic_DNA"/>
</dbReference>
<accession>A0AA37T0X9</accession>
<evidence type="ECO:0000256" key="2">
    <source>
        <dbReference type="SAM" id="SignalP"/>
    </source>
</evidence>
<evidence type="ECO:0000256" key="1">
    <source>
        <dbReference type="SAM" id="Phobius"/>
    </source>
</evidence>
<organism evidence="3 4">
    <name type="scientific">Agaribacter marinus</name>
    <dbReference type="NCBI Taxonomy" id="1431249"/>
    <lineage>
        <taxon>Bacteria</taxon>
        <taxon>Pseudomonadati</taxon>
        <taxon>Pseudomonadota</taxon>
        <taxon>Gammaproteobacteria</taxon>
        <taxon>Alteromonadales</taxon>
        <taxon>Alteromonadaceae</taxon>
        <taxon>Agaribacter</taxon>
    </lineage>
</organism>
<keyword evidence="1" id="KW-0472">Membrane</keyword>
<dbReference type="AlphaFoldDB" id="A0AA37T0X9"/>
<reference evidence="3" key="1">
    <citation type="journal article" date="2014" name="Int. J. Syst. Evol. Microbiol.">
        <title>Complete genome sequence of Corynebacterium casei LMG S-19264T (=DSM 44701T), isolated from a smear-ripened cheese.</title>
        <authorList>
            <consortium name="US DOE Joint Genome Institute (JGI-PGF)"/>
            <person name="Walter F."/>
            <person name="Albersmeier A."/>
            <person name="Kalinowski J."/>
            <person name="Ruckert C."/>
        </authorList>
    </citation>
    <scope>NUCLEOTIDE SEQUENCE</scope>
    <source>
        <strain evidence="3">NBRC 110023</strain>
    </source>
</reference>
<dbReference type="RefSeq" id="WP_284219312.1">
    <property type="nucleotide sequence ID" value="NZ_BSOT01000019.1"/>
</dbReference>
<keyword evidence="2" id="KW-0732">Signal</keyword>